<organism evidence="1 2">
    <name type="scientific">Nostoc azollae (strain 0708)</name>
    <name type="common">Anabaena azollae (strain 0708)</name>
    <dbReference type="NCBI Taxonomy" id="551115"/>
    <lineage>
        <taxon>Bacteria</taxon>
        <taxon>Bacillati</taxon>
        <taxon>Cyanobacteriota</taxon>
        <taxon>Cyanophyceae</taxon>
        <taxon>Nostocales</taxon>
        <taxon>Nostocaceae</taxon>
        <taxon>Trichormus</taxon>
    </lineage>
</organism>
<accession>D7E0W2</accession>
<dbReference type="EMBL" id="CP002059">
    <property type="protein sequence ID" value="ADI63091.1"/>
    <property type="molecule type" value="Genomic_DNA"/>
</dbReference>
<dbReference type="Proteomes" id="UP000001511">
    <property type="component" value="Chromosome"/>
</dbReference>
<dbReference type="eggNOG" id="COG0789">
    <property type="taxonomic scope" value="Bacteria"/>
</dbReference>
<reference evidence="1 2" key="1">
    <citation type="journal article" date="2010" name="PLoS ONE">
        <title>Genome erosion in a nitrogen-fixing vertically transmitted endosymbiotic multicellular cyanobacterium.</title>
        <authorList>
            <person name="Ran L."/>
            <person name="Larsson J."/>
            <person name="Vigil-Stenman T."/>
            <person name="Nylander J.A."/>
            <person name="Ininbergs K."/>
            <person name="Zheng W.W."/>
            <person name="Lapidus A."/>
            <person name="Lowry S."/>
            <person name="Haselkorn R."/>
            <person name="Bergman B."/>
        </authorList>
    </citation>
    <scope>NUCLEOTIDE SEQUENCE [LARGE SCALE GENOMIC DNA]</scope>
    <source>
        <strain evidence="1 2">0708</strain>
    </source>
</reference>
<sequence length="55" mass="6182">MDLVAIVYWLCVGISFDIACETLKRLKAKESEWFTSGQVKQLILLSPQDAPLSLI</sequence>
<evidence type="ECO:0000313" key="2">
    <source>
        <dbReference type="Proteomes" id="UP000001511"/>
    </source>
</evidence>
<dbReference type="AlphaFoldDB" id="D7E0W2"/>
<name>D7E0W2_NOSA0</name>
<keyword evidence="2" id="KW-1185">Reference proteome</keyword>
<dbReference type="KEGG" id="naz:Aazo_0603"/>
<dbReference type="STRING" id="551115.Aazo_0603"/>
<evidence type="ECO:0000313" key="1">
    <source>
        <dbReference type="EMBL" id="ADI63091.1"/>
    </source>
</evidence>
<proteinExistence type="predicted"/>
<gene>
    <name evidence="1" type="ordered locus">Aazo_0603</name>
</gene>
<protein>
    <submittedName>
        <fullName evidence="1">MerR family transcriptional regulator</fullName>
    </submittedName>
</protein>
<dbReference type="HOGENOM" id="CLU_3027791_0_0_3"/>